<dbReference type="Gene3D" id="2.60.40.10">
    <property type="entry name" value="Immunoglobulins"/>
    <property type="match status" value="1"/>
</dbReference>
<dbReference type="RefSeq" id="WP_145028878.1">
    <property type="nucleotide sequence ID" value="NZ_CP036271.1"/>
</dbReference>
<evidence type="ECO:0008006" key="4">
    <source>
        <dbReference type="Google" id="ProtNLM"/>
    </source>
</evidence>
<sequence length="364" mass="39439" precursor="true">MRKYLLTRCSLAALSVGGMALPAQAQQTTTTSVITTPVQTGPKLSWAESTFSELSMQFGTVPKGANVVKTVTVTNPFKEDLQITNIGTSCGCFQASTPKKLLKTHETTVISVSMNTIKFSGDRNANLDVTMTFNGRDYKSVRVPLKGFIRTDFEINPPAVNLATVEQGRGTTRSVILRTMRPGMKVTGVRATNPLVKAEVRERAGYGASEFEISVSLDSSAPLGEVRDLLSIRTNDPSTPELQVEVSGKVEPDLVITPQQLTLGNMRPGVPVTKSIIIRGQRPFVIEKLERDTELDVWKSKYSRDSKNLHTINLTMTPPDAPGEYSEVFTISIPGRPEPIKVKAVGTIISAAPSSTATSQAKVD</sequence>
<keyword evidence="1" id="KW-0732">Signal</keyword>
<dbReference type="Pfam" id="PF07610">
    <property type="entry name" value="DUF1573"/>
    <property type="match status" value="1"/>
</dbReference>
<dbReference type="KEGG" id="ccos:Pan44_15880"/>
<reference evidence="2 3" key="1">
    <citation type="submission" date="2019-02" db="EMBL/GenBank/DDBJ databases">
        <title>Deep-cultivation of Planctomycetes and their phenomic and genomic characterization uncovers novel biology.</title>
        <authorList>
            <person name="Wiegand S."/>
            <person name="Jogler M."/>
            <person name="Boedeker C."/>
            <person name="Pinto D."/>
            <person name="Vollmers J."/>
            <person name="Rivas-Marin E."/>
            <person name="Kohn T."/>
            <person name="Peeters S.H."/>
            <person name="Heuer A."/>
            <person name="Rast P."/>
            <person name="Oberbeckmann S."/>
            <person name="Bunk B."/>
            <person name="Jeske O."/>
            <person name="Meyerdierks A."/>
            <person name="Storesund J.E."/>
            <person name="Kallscheuer N."/>
            <person name="Luecker S."/>
            <person name="Lage O.M."/>
            <person name="Pohl T."/>
            <person name="Merkel B.J."/>
            <person name="Hornburger P."/>
            <person name="Mueller R.-W."/>
            <person name="Bruemmer F."/>
            <person name="Labrenz M."/>
            <person name="Spormann A.M."/>
            <person name="Op den Camp H."/>
            <person name="Overmann J."/>
            <person name="Amann R."/>
            <person name="Jetten M.S.M."/>
            <person name="Mascher T."/>
            <person name="Medema M.H."/>
            <person name="Devos D.P."/>
            <person name="Kaster A.-K."/>
            <person name="Ovreas L."/>
            <person name="Rohde M."/>
            <person name="Galperin M.Y."/>
            <person name="Jogler C."/>
        </authorList>
    </citation>
    <scope>NUCLEOTIDE SEQUENCE [LARGE SCALE GENOMIC DNA]</scope>
    <source>
        <strain evidence="2 3">Pan44</strain>
    </source>
</reference>
<accession>A0A517SBU9</accession>
<dbReference type="InParanoid" id="A0A517SBU9"/>
<protein>
    <recommendedName>
        <fullName evidence="4">DUF1573 domain-containing protein</fullName>
    </recommendedName>
</protein>
<keyword evidence="3" id="KW-1185">Reference proteome</keyword>
<dbReference type="InterPro" id="IPR011467">
    <property type="entry name" value="DUF1573"/>
</dbReference>
<dbReference type="PANTHER" id="PTHR37833:SF1">
    <property type="entry name" value="SIGNAL PEPTIDE PROTEIN"/>
    <property type="match status" value="1"/>
</dbReference>
<dbReference type="OrthoDB" id="273711at2"/>
<organism evidence="2 3">
    <name type="scientific">Caulifigura coniformis</name>
    <dbReference type="NCBI Taxonomy" id="2527983"/>
    <lineage>
        <taxon>Bacteria</taxon>
        <taxon>Pseudomonadati</taxon>
        <taxon>Planctomycetota</taxon>
        <taxon>Planctomycetia</taxon>
        <taxon>Planctomycetales</taxon>
        <taxon>Planctomycetaceae</taxon>
        <taxon>Caulifigura</taxon>
    </lineage>
</organism>
<dbReference type="EMBL" id="CP036271">
    <property type="protein sequence ID" value="QDT53566.1"/>
    <property type="molecule type" value="Genomic_DNA"/>
</dbReference>
<evidence type="ECO:0000313" key="3">
    <source>
        <dbReference type="Proteomes" id="UP000315700"/>
    </source>
</evidence>
<dbReference type="AlphaFoldDB" id="A0A517SBU9"/>
<name>A0A517SBU9_9PLAN</name>
<feature type="signal peptide" evidence="1">
    <location>
        <begin position="1"/>
        <end position="25"/>
    </location>
</feature>
<dbReference type="Proteomes" id="UP000315700">
    <property type="component" value="Chromosome"/>
</dbReference>
<gene>
    <name evidence="2" type="ORF">Pan44_15880</name>
</gene>
<dbReference type="PANTHER" id="PTHR37833">
    <property type="entry name" value="LIPOPROTEIN-RELATED"/>
    <property type="match status" value="1"/>
</dbReference>
<proteinExistence type="predicted"/>
<evidence type="ECO:0000256" key="1">
    <source>
        <dbReference type="SAM" id="SignalP"/>
    </source>
</evidence>
<evidence type="ECO:0000313" key="2">
    <source>
        <dbReference type="EMBL" id="QDT53566.1"/>
    </source>
</evidence>
<feature type="chain" id="PRO_5022187072" description="DUF1573 domain-containing protein" evidence="1">
    <location>
        <begin position="26"/>
        <end position="364"/>
    </location>
</feature>
<dbReference type="InterPro" id="IPR013783">
    <property type="entry name" value="Ig-like_fold"/>
</dbReference>